<evidence type="ECO:0000256" key="1">
    <source>
        <dbReference type="SAM" id="MobiDB-lite"/>
    </source>
</evidence>
<evidence type="ECO:0000313" key="3">
    <source>
        <dbReference type="Proteomes" id="UP000649259"/>
    </source>
</evidence>
<organism evidence="2 3">
    <name type="scientific">Streptomyces asoensis</name>
    <dbReference type="NCBI Taxonomy" id="249586"/>
    <lineage>
        <taxon>Bacteria</taxon>
        <taxon>Bacillati</taxon>
        <taxon>Actinomycetota</taxon>
        <taxon>Actinomycetes</taxon>
        <taxon>Kitasatosporales</taxon>
        <taxon>Streptomycetaceae</taxon>
        <taxon>Streptomyces</taxon>
    </lineage>
</organism>
<keyword evidence="3" id="KW-1185">Reference proteome</keyword>
<evidence type="ECO:0000313" key="2">
    <source>
        <dbReference type="EMBL" id="GHI65889.1"/>
    </source>
</evidence>
<feature type="compositionally biased region" description="Gly residues" evidence="1">
    <location>
        <begin position="43"/>
        <end position="55"/>
    </location>
</feature>
<dbReference type="Proteomes" id="UP000649259">
    <property type="component" value="Unassembled WGS sequence"/>
</dbReference>
<protein>
    <submittedName>
        <fullName evidence="2">Uncharacterized protein</fullName>
    </submittedName>
</protein>
<name>A0ABQ3SCP8_9ACTN</name>
<comment type="caution">
    <text evidence="2">The sequence shown here is derived from an EMBL/GenBank/DDBJ whole genome shotgun (WGS) entry which is preliminary data.</text>
</comment>
<feature type="region of interest" description="Disordered" evidence="1">
    <location>
        <begin position="38"/>
        <end position="60"/>
    </location>
</feature>
<accession>A0ABQ3SCP8</accession>
<sequence>MEIITSPVPAAISTPMVAPIGLAGRALPRGAWRYAGRAVRAPGGNGGGPRGGEAAGRGPRRKGVWSWRAVAYAAKGSAGLQPDDRPRRQ</sequence>
<dbReference type="EMBL" id="BNEB01000006">
    <property type="protein sequence ID" value="GHI65889.1"/>
    <property type="molecule type" value="Genomic_DNA"/>
</dbReference>
<reference evidence="3" key="1">
    <citation type="submission" date="2023-07" db="EMBL/GenBank/DDBJ databases">
        <title>Whole genome shotgun sequence of Streptomyces cacaoi subsp. asoensis NBRC 13813.</title>
        <authorList>
            <person name="Komaki H."/>
            <person name="Tamura T."/>
        </authorList>
    </citation>
    <scope>NUCLEOTIDE SEQUENCE [LARGE SCALE GENOMIC DNA]</scope>
    <source>
        <strain evidence="3">NBRC 13813</strain>
    </source>
</reference>
<proteinExistence type="predicted"/>
<gene>
    <name evidence="2" type="ORF">Saso_75390</name>
</gene>